<dbReference type="AlphaFoldDB" id="A0AAE3W591"/>
<dbReference type="Proteomes" id="UP001240236">
    <property type="component" value="Unassembled WGS sequence"/>
</dbReference>
<dbReference type="GO" id="GO:0000976">
    <property type="term" value="F:transcription cis-regulatory region binding"/>
    <property type="evidence" value="ECO:0007669"/>
    <property type="project" value="TreeGrafter"/>
</dbReference>
<dbReference type="PROSITE" id="PS01124">
    <property type="entry name" value="HTH_ARAC_FAMILY_2"/>
    <property type="match status" value="1"/>
</dbReference>
<evidence type="ECO:0000256" key="4">
    <source>
        <dbReference type="SAM" id="MobiDB-lite"/>
    </source>
</evidence>
<dbReference type="PANTHER" id="PTHR47894:SF1">
    <property type="entry name" value="HTH-TYPE TRANSCRIPTIONAL REGULATOR VQSM"/>
    <property type="match status" value="1"/>
</dbReference>
<comment type="caution">
    <text evidence="6">The sequence shown here is derived from an EMBL/GenBank/DDBJ whole genome shotgun (WGS) entry which is preliminary data.</text>
</comment>
<gene>
    <name evidence="6" type="ORF">J2S42_006455</name>
</gene>
<dbReference type="InterPro" id="IPR018060">
    <property type="entry name" value="HTH_AraC"/>
</dbReference>
<dbReference type="RefSeq" id="WP_307245266.1">
    <property type="nucleotide sequence ID" value="NZ_JAUSUZ010000001.1"/>
</dbReference>
<evidence type="ECO:0000313" key="6">
    <source>
        <dbReference type="EMBL" id="MDQ0369786.1"/>
    </source>
</evidence>
<dbReference type="InterPro" id="IPR032687">
    <property type="entry name" value="AraC-type_N"/>
</dbReference>
<keyword evidence="2 6" id="KW-0238">DNA-binding</keyword>
<keyword evidence="7" id="KW-1185">Reference proteome</keyword>
<dbReference type="Pfam" id="PF12625">
    <property type="entry name" value="Arabinose_bd"/>
    <property type="match status" value="1"/>
</dbReference>
<evidence type="ECO:0000256" key="2">
    <source>
        <dbReference type="ARBA" id="ARBA00023125"/>
    </source>
</evidence>
<dbReference type="GO" id="GO:0003700">
    <property type="term" value="F:DNA-binding transcription factor activity"/>
    <property type="evidence" value="ECO:0007669"/>
    <property type="project" value="InterPro"/>
</dbReference>
<keyword evidence="3" id="KW-0804">Transcription</keyword>
<dbReference type="SUPFAM" id="SSF46689">
    <property type="entry name" value="Homeodomain-like"/>
    <property type="match status" value="1"/>
</dbReference>
<dbReference type="Pfam" id="PF12833">
    <property type="entry name" value="HTH_18"/>
    <property type="match status" value="1"/>
</dbReference>
<evidence type="ECO:0000313" key="7">
    <source>
        <dbReference type="Proteomes" id="UP001240236"/>
    </source>
</evidence>
<dbReference type="InterPro" id="IPR009057">
    <property type="entry name" value="Homeodomain-like_sf"/>
</dbReference>
<dbReference type="GO" id="GO:0005829">
    <property type="term" value="C:cytosol"/>
    <property type="evidence" value="ECO:0007669"/>
    <property type="project" value="TreeGrafter"/>
</dbReference>
<feature type="region of interest" description="Disordered" evidence="4">
    <location>
        <begin position="321"/>
        <end position="363"/>
    </location>
</feature>
<dbReference type="EMBL" id="JAUSUZ010000001">
    <property type="protein sequence ID" value="MDQ0369786.1"/>
    <property type="molecule type" value="Genomic_DNA"/>
</dbReference>
<keyword evidence="1" id="KW-0805">Transcription regulation</keyword>
<protein>
    <submittedName>
        <fullName evidence="6">AraC-like DNA-binding protein</fullName>
    </submittedName>
</protein>
<dbReference type="SMART" id="SM00342">
    <property type="entry name" value="HTH_ARAC"/>
    <property type="match status" value="1"/>
</dbReference>
<sequence>MPVSPAGYALSPAAAVMFADLGIPAGPVLRAAGLPGDLFVRGPVTLAPEQFFRCWTAMEEAYGDPAFPVRAAERMSTETFHPPIFAALCSPNLRRAAERIAAHKRLIGPQRVLVGPGDELHLTMRWPAVPVPPPGLVAYELAVWVALARLATRARVVPARFSTPDPPAGAVAEAWRDFLGVPFQHGAEAEVVFAAHDARRPFLTENAEMWRVFAPDLRRRLADLERAESTAERVRAALVELLPAGAGTAAGVARRLALSGRTLQRRLAAEHTTFQAVLDSTRHALARAYLDRADVSVTEIAFLLGYDDPGSFYRAFRSWTGTTPQQARSGPATTEPAGRPPAADRCPREHRDATTPEAGRSRS</sequence>
<feature type="domain" description="HTH araC/xylS-type" evidence="5">
    <location>
        <begin position="232"/>
        <end position="330"/>
    </location>
</feature>
<name>A0AAE3W591_9ACTN</name>
<organism evidence="6 7">
    <name type="scientific">Catenuloplanes indicus</name>
    <dbReference type="NCBI Taxonomy" id="137267"/>
    <lineage>
        <taxon>Bacteria</taxon>
        <taxon>Bacillati</taxon>
        <taxon>Actinomycetota</taxon>
        <taxon>Actinomycetes</taxon>
        <taxon>Micromonosporales</taxon>
        <taxon>Micromonosporaceae</taxon>
        <taxon>Catenuloplanes</taxon>
    </lineage>
</organism>
<dbReference type="PANTHER" id="PTHR47894">
    <property type="entry name" value="HTH-TYPE TRANSCRIPTIONAL REGULATOR GADX"/>
    <property type="match status" value="1"/>
</dbReference>
<reference evidence="6 7" key="1">
    <citation type="submission" date="2023-07" db="EMBL/GenBank/DDBJ databases">
        <title>Sequencing the genomes of 1000 actinobacteria strains.</title>
        <authorList>
            <person name="Klenk H.-P."/>
        </authorList>
    </citation>
    <scope>NUCLEOTIDE SEQUENCE [LARGE SCALE GENOMIC DNA]</scope>
    <source>
        <strain evidence="6 7">DSM 44709</strain>
    </source>
</reference>
<evidence type="ECO:0000256" key="1">
    <source>
        <dbReference type="ARBA" id="ARBA00023015"/>
    </source>
</evidence>
<dbReference type="Gene3D" id="1.10.10.60">
    <property type="entry name" value="Homeodomain-like"/>
    <property type="match status" value="1"/>
</dbReference>
<evidence type="ECO:0000256" key="3">
    <source>
        <dbReference type="ARBA" id="ARBA00023163"/>
    </source>
</evidence>
<accession>A0AAE3W591</accession>
<feature type="compositionally biased region" description="Polar residues" evidence="4">
    <location>
        <begin position="321"/>
        <end position="332"/>
    </location>
</feature>
<evidence type="ECO:0000259" key="5">
    <source>
        <dbReference type="PROSITE" id="PS01124"/>
    </source>
</evidence>
<feature type="compositionally biased region" description="Basic and acidic residues" evidence="4">
    <location>
        <begin position="345"/>
        <end position="354"/>
    </location>
</feature>
<proteinExistence type="predicted"/>